<dbReference type="AlphaFoldDB" id="A0AAV4MAP3"/>
<keyword evidence="3" id="KW-1185">Reference proteome</keyword>
<organism evidence="2 3">
    <name type="scientific">Caerostris darwini</name>
    <dbReference type="NCBI Taxonomy" id="1538125"/>
    <lineage>
        <taxon>Eukaryota</taxon>
        <taxon>Metazoa</taxon>
        <taxon>Ecdysozoa</taxon>
        <taxon>Arthropoda</taxon>
        <taxon>Chelicerata</taxon>
        <taxon>Arachnida</taxon>
        <taxon>Araneae</taxon>
        <taxon>Araneomorphae</taxon>
        <taxon>Entelegynae</taxon>
        <taxon>Araneoidea</taxon>
        <taxon>Araneidae</taxon>
        <taxon>Caerostris</taxon>
    </lineage>
</organism>
<dbReference type="SUPFAM" id="SSF52799">
    <property type="entry name" value="(Phosphotyrosine protein) phosphatases II"/>
    <property type="match status" value="1"/>
</dbReference>
<name>A0AAV4MAP3_9ARAC</name>
<gene>
    <name evidence="2" type="primary">Ptp69D_5</name>
    <name evidence="2" type="ORF">CDAR_488101</name>
</gene>
<reference evidence="2 3" key="1">
    <citation type="submission" date="2021-06" db="EMBL/GenBank/DDBJ databases">
        <title>Caerostris darwini draft genome.</title>
        <authorList>
            <person name="Kono N."/>
            <person name="Arakawa K."/>
        </authorList>
    </citation>
    <scope>NUCLEOTIDE SEQUENCE [LARGE SCALE GENOMIC DNA]</scope>
</reference>
<accession>A0AAV4MAP3</accession>
<protein>
    <submittedName>
        <fullName evidence="2">Tyrosine-protein phosphatase 69D</fullName>
    </submittedName>
</protein>
<dbReference type="InterPro" id="IPR029021">
    <property type="entry name" value="Prot-tyrosine_phosphatase-like"/>
</dbReference>
<feature type="compositionally biased region" description="Basic residues" evidence="1">
    <location>
        <begin position="162"/>
        <end position="174"/>
    </location>
</feature>
<evidence type="ECO:0000313" key="3">
    <source>
        <dbReference type="Proteomes" id="UP001054837"/>
    </source>
</evidence>
<sequence length="188" mass="21970">MSSPVQQRKLHRCRRVRFLKFISVARISGNGILIFADERTIAPSHRRRRRHSIAFCRGRGQRFRFDTRHYRSYFNLPYRPIPSSHLSKLPYFGPITAEELPAVYAEKHLDTDLLFRSEFEALPDVFRDRTTTASDCIDNICKNRYPEIKATAQEKKGSSTNRAKHRKNLTSRQRKAPEIGASFYSNPQ</sequence>
<proteinExistence type="predicted"/>
<evidence type="ECO:0000313" key="2">
    <source>
        <dbReference type="EMBL" id="GIX69508.1"/>
    </source>
</evidence>
<dbReference type="EMBL" id="BPLQ01000276">
    <property type="protein sequence ID" value="GIX69508.1"/>
    <property type="molecule type" value="Genomic_DNA"/>
</dbReference>
<evidence type="ECO:0000256" key="1">
    <source>
        <dbReference type="SAM" id="MobiDB-lite"/>
    </source>
</evidence>
<comment type="caution">
    <text evidence="2">The sequence shown here is derived from an EMBL/GenBank/DDBJ whole genome shotgun (WGS) entry which is preliminary data.</text>
</comment>
<dbReference type="Proteomes" id="UP001054837">
    <property type="component" value="Unassembled WGS sequence"/>
</dbReference>
<feature type="region of interest" description="Disordered" evidence="1">
    <location>
        <begin position="151"/>
        <end position="188"/>
    </location>
</feature>